<keyword evidence="3" id="KW-1185">Reference proteome</keyword>
<feature type="region of interest" description="Disordered" evidence="1">
    <location>
        <begin position="96"/>
        <end position="163"/>
    </location>
</feature>
<reference evidence="3" key="1">
    <citation type="submission" date="2015-07" db="EMBL/GenBank/DDBJ databases">
        <authorList>
            <person name="Rodrigo-Torres Lidia"/>
            <person name="Arahal R.David."/>
        </authorList>
    </citation>
    <scope>NUCLEOTIDE SEQUENCE [LARGE SCALE GENOMIC DNA]</scope>
    <source>
        <strain evidence="3">CECT 4801</strain>
    </source>
</reference>
<dbReference type="Proteomes" id="UP000048926">
    <property type="component" value="Unassembled WGS sequence"/>
</dbReference>
<proteinExistence type="predicted"/>
<organism evidence="2 3">
    <name type="scientific">Roseibium aggregatum</name>
    <dbReference type="NCBI Taxonomy" id="187304"/>
    <lineage>
        <taxon>Bacteria</taxon>
        <taxon>Pseudomonadati</taxon>
        <taxon>Pseudomonadota</taxon>
        <taxon>Alphaproteobacteria</taxon>
        <taxon>Hyphomicrobiales</taxon>
        <taxon>Stappiaceae</taxon>
        <taxon>Roseibium</taxon>
    </lineage>
</organism>
<dbReference type="EMBL" id="CXST01000006">
    <property type="protein sequence ID" value="CTQ47242.1"/>
    <property type="molecule type" value="Genomic_DNA"/>
</dbReference>
<gene>
    <name evidence="2" type="ORF">LAL4801_05704</name>
</gene>
<dbReference type="AlphaFoldDB" id="A0A0M6YAY8"/>
<protein>
    <submittedName>
        <fullName evidence="2">Uncharacterized protein</fullName>
    </submittedName>
</protein>
<evidence type="ECO:0000313" key="2">
    <source>
        <dbReference type="EMBL" id="CTQ47242.1"/>
    </source>
</evidence>
<dbReference type="RefSeq" id="WP_055661292.1">
    <property type="nucleotide sequence ID" value="NZ_CXST01000006.1"/>
</dbReference>
<name>A0A0M6YAY8_9HYPH</name>
<evidence type="ECO:0000256" key="1">
    <source>
        <dbReference type="SAM" id="MobiDB-lite"/>
    </source>
</evidence>
<accession>A0A0M6YAY8</accession>
<sequence>MTTTDLEMNINEFVGLDGLTKSSPHRQRYALDVIADGYKKLCAAHAKGHTWRQIAVTLSGDGLKIEPRSLKEYMYRIRKVEKIVGDIESAETFREAEKAHNTNIRKRGSKSSKPKSTGRIQATRNAPDSQRIPARPLVGQGKGAGGSKGVNPENPLDFSMDDL</sequence>
<feature type="compositionally biased region" description="Basic residues" evidence="1">
    <location>
        <begin position="103"/>
        <end position="113"/>
    </location>
</feature>
<evidence type="ECO:0000313" key="3">
    <source>
        <dbReference type="Proteomes" id="UP000048926"/>
    </source>
</evidence>